<dbReference type="SUPFAM" id="SSF51905">
    <property type="entry name" value="FAD/NAD(P)-binding domain"/>
    <property type="match status" value="2"/>
</dbReference>
<evidence type="ECO:0000313" key="2">
    <source>
        <dbReference type="EMBL" id="MBB3957680.1"/>
    </source>
</evidence>
<keyword evidence="3" id="KW-1185">Reference proteome</keyword>
<dbReference type="EMBL" id="JACIDX010000030">
    <property type="protein sequence ID" value="MBB3957680.1"/>
    <property type="molecule type" value="Genomic_DNA"/>
</dbReference>
<proteinExistence type="predicted"/>
<evidence type="ECO:0000313" key="3">
    <source>
        <dbReference type="Proteomes" id="UP000548867"/>
    </source>
</evidence>
<protein>
    <submittedName>
        <fullName evidence="2">Putative NAD(P)/FAD-binding protein YdhS</fullName>
    </submittedName>
</protein>
<dbReference type="InterPro" id="IPR036188">
    <property type="entry name" value="FAD/NAD-bd_sf"/>
</dbReference>
<dbReference type="RefSeq" id="WP_343059211.1">
    <property type="nucleotide sequence ID" value="NZ_JACIDX010000030.1"/>
</dbReference>
<dbReference type="PANTHER" id="PTHR40254">
    <property type="entry name" value="BLR0577 PROTEIN"/>
    <property type="match status" value="1"/>
</dbReference>
<sequence>MAIVGGGFSGTLLAINLLRHGAKVVLIERDGERLARGMAYGTRDPAHLLNVRASNMGAFPDDPGHFLRWLGLGRGLEPGADTGDQANRFVPRLTYGAYLHDLLAVAGREASGQLHIVKGEAVAMERRGGGLSLRLDDGRVVESDALVLATGNAASANILLFSDLSSQVLLRNPWVGDVGDAREVLLVGTGLTAVDWILSLDRGGCAERITAISRRGLVPRAHALVGPSAAPVSQPEARGSHLLRHVRRRSEAVGWRHAVDELRPHTQRLWRAHDAEAQARFLRHLRPWWDVHRHRLAPEVAQRVAQLQAEGRLECLAGSLISAHPDGDAALVTWRRRHTQVQESRRFDRIILCTGPQADITRDPQPLLGQLLANGLARPDAHRLGLDVDHQCHLRNTLGQSQSGLFAIGPMTKGEAWEVVAVPDIRRQVWDLARFLTDSHWVGGEGL</sequence>
<gene>
    <name evidence="2" type="ORF">GGR38_004655</name>
</gene>
<feature type="domain" description="FAD-dependent urate hydroxylase HpyO/Asp monooxygenase CreE-like FAD/NAD(P)-binding" evidence="1">
    <location>
        <begin position="2"/>
        <end position="152"/>
    </location>
</feature>
<dbReference type="Proteomes" id="UP000548867">
    <property type="component" value="Unassembled WGS sequence"/>
</dbReference>
<dbReference type="AlphaFoldDB" id="A0A7W6CPS6"/>
<dbReference type="Gene3D" id="3.50.50.60">
    <property type="entry name" value="FAD/NAD(P)-binding domain"/>
    <property type="match status" value="2"/>
</dbReference>
<accession>A0A7W6CPS6</accession>
<name>A0A7W6CPS6_9SPHN</name>
<dbReference type="InterPro" id="IPR038732">
    <property type="entry name" value="HpyO/CreE_NAD-binding"/>
</dbReference>
<comment type="caution">
    <text evidence="2">The sequence shown here is derived from an EMBL/GenBank/DDBJ whole genome shotgun (WGS) entry which is preliminary data.</text>
</comment>
<dbReference type="Pfam" id="PF13454">
    <property type="entry name" value="NAD_binding_9"/>
    <property type="match status" value="1"/>
</dbReference>
<dbReference type="InterPro" id="IPR052189">
    <property type="entry name" value="L-asp_N-monooxygenase_NS-form"/>
</dbReference>
<evidence type="ECO:0000259" key="1">
    <source>
        <dbReference type="Pfam" id="PF13454"/>
    </source>
</evidence>
<reference evidence="2 3" key="1">
    <citation type="submission" date="2020-08" db="EMBL/GenBank/DDBJ databases">
        <title>Genomic Encyclopedia of Type Strains, Phase IV (KMG-IV): sequencing the most valuable type-strain genomes for metagenomic binning, comparative biology and taxonomic classification.</title>
        <authorList>
            <person name="Goeker M."/>
        </authorList>
    </citation>
    <scope>NUCLEOTIDE SEQUENCE [LARGE SCALE GENOMIC DNA]</scope>
    <source>
        <strain evidence="2 3">DSM 27057</strain>
    </source>
</reference>
<organism evidence="2 3">
    <name type="scientific">Novosphingobium sediminicola</name>
    <dbReference type="NCBI Taxonomy" id="563162"/>
    <lineage>
        <taxon>Bacteria</taxon>
        <taxon>Pseudomonadati</taxon>
        <taxon>Pseudomonadota</taxon>
        <taxon>Alphaproteobacteria</taxon>
        <taxon>Sphingomonadales</taxon>
        <taxon>Sphingomonadaceae</taxon>
        <taxon>Novosphingobium</taxon>
    </lineage>
</organism>
<dbReference type="PANTHER" id="PTHR40254:SF1">
    <property type="entry name" value="BLR0577 PROTEIN"/>
    <property type="match status" value="1"/>
</dbReference>